<gene>
    <name evidence="1" type="ORF">EVOR1521_LOCUS19413</name>
</gene>
<organism evidence="1 2">
    <name type="scientific">Effrenium voratum</name>
    <dbReference type="NCBI Taxonomy" id="2562239"/>
    <lineage>
        <taxon>Eukaryota</taxon>
        <taxon>Sar</taxon>
        <taxon>Alveolata</taxon>
        <taxon>Dinophyceae</taxon>
        <taxon>Suessiales</taxon>
        <taxon>Symbiodiniaceae</taxon>
        <taxon>Effrenium</taxon>
    </lineage>
</organism>
<evidence type="ECO:0000313" key="2">
    <source>
        <dbReference type="Proteomes" id="UP001178507"/>
    </source>
</evidence>
<dbReference type="EMBL" id="CAUJNA010002979">
    <property type="protein sequence ID" value="CAJ1394841.1"/>
    <property type="molecule type" value="Genomic_DNA"/>
</dbReference>
<keyword evidence="2" id="KW-1185">Reference proteome</keyword>
<proteinExistence type="predicted"/>
<protein>
    <submittedName>
        <fullName evidence="1">Uncharacterized protein</fullName>
    </submittedName>
</protein>
<name>A0AA36IWD5_9DINO</name>
<accession>A0AA36IWD5</accession>
<comment type="caution">
    <text evidence="1">The sequence shown here is derived from an EMBL/GenBank/DDBJ whole genome shotgun (WGS) entry which is preliminary data.</text>
</comment>
<dbReference type="Proteomes" id="UP001178507">
    <property type="component" value="Unassembled WGS sequence"/>
</dbReference>
<evidence type="ECO:0000313" key="1">
    <source>
        <dbReference type="EMBL" id="CAJ1394841.1"/>
    </source>
</evidence>
<reference evidence="1" key="1">
    <citation type="submission" date="2023-08" db="EMBL/GenBank/DDBJ databases">
        <authorList>
            <person name="Chen Y."/>
            <person name="Shah S."/>
            <person name="Dougan E. K."/>
            <person name="Thang M."/>
            <person name="Chan C."/>
        </authorList>
    </citation>
    <scope>NUCLEOTIDE SEQUENCE</scope>
</reference>
<dbReference type="AlphaFoldDB" id="A0AA36IWD5"/>
<sequence>MARDKLSARQAAVASNVLAPPSLSLEQVVEMQEAEIAEYSKPEFQNELYATLSAATPEELAHLRQELCLKIQVPIVAQRGFEPTALGVSQATQQILRYHGEGKAPARSARVGGAWRAAGRGCGRWDRSG</sequence>